<proteinExistence type="predicted"/>
<feature type="transmembrane region" description="Helical" evidence="2">
    <location>
        <begin position="671"/>
        <end position="693"/>
    </location>
</feature>
<dbReference type="OrthoDB" id="2624308at2759"/>
<name>A0A3D8QGU1_9HELO</name>
<evidence type="ECO:0000256" key="1">
    <source>
        <dbReference type="SAM" id="MobiDB-lite"/>
    </source>
</evidence>
<evidence type="ECO:0000256" key="2">
    <source>
        <dbReference type="SAM" id="Phobius"/>
    </source>
</evidence>
<feature type="transmembrane region" description="Helical" evidence="2">
    <location>
        <begin position="713"/>
        <end position="737"/>
    </location>
</feature>
<keyword evidence="2" id="KW-0812">Transmembrane</keyword>
<evidence type="ECO:0008006" key="5">
    <source>
        <dbReference type="Google" id="ProtNLM"/>
    </source>
</evidence>
<keyword evidence="4" id="KW-1185">Reference proteome</keyword>
<dbReference type="EMBL" id="PDLM01000015">
    <property type="protein sequence ID" value="RDW60634.1"/>
    <property type="molecule type" value="Genomic_DNA"/>
</dbReference>
<accession>A0A3D8QGU1</accession>
<dbReference type="STRING" id="1849047.A0A3D8QGU1"/>
<feature type="region of interest" description="Disordered" evidence="1">
    <location>
        <begin position="1"/>
        <end position="79"/>
    </location>
</feature>
<protein>
    <recommendedName>
        <fullName evidence="5">Heterokaryon incompatibility domain-containing protein</fullName>
    </recommendedName>
</protein>
<organism evidence="3 4">
    <name type="scientific">Coleophoma cylindrospora</name>
    <dbReference type="NCBI Taxonomy" id="1849047"/>
    <lineage>
        <taxon>Eukaryota</taxon>
        <taxon>Fungi</taxon>
        <taxon>Dikarya</taxon>
        <taxon>Ascomycota</taxon>
        <taxon>Pezizomycotina</taxon>
        <taxon>Leotiomycetes</taxon>
        <taxon>Helotiales</taxon>
        <taxon>Dermateaceae</taxon>
        <taxon>Coleophoma</taxon>
    </lineage>
</organism>
<keyword evidence="2" id="KW-0472">Membrane</keyword>
<feature type="compositionally biased region" description="Basic and acidic residues" evidence="1">
    <location>
        <begin position="41"/>
        <end position="52"/>
    </location>
</feature>
<evidence type="ECO:0000313" key="4">
    <source>
        <dbReference type="Proteomes" id="UP000256645"/>
    </source>
</evidence>
<keyword evidence="2" id="KW-1133">Transmembrane helix</keyword>
<evidence type="ECO:0000313" key="3">
    <source>
        <dbReference type="EMBL" id="RDW60634.1"/>
    </source>
</evidence>
<dbReference type="AlphaFoldDB" id="A0A3D8QGU1"/>
<dbReference type="Proteomes" id="UP000256645">
    <property type="component" value="Unassembled WGS sequence"/>
</dbReference>
<gene>
    <name evidence="3" type="ORF">BP6252_12017</name>
</gene>
<reference evidence="3 4" key="1">
    <citation type="journal article" date="2018" name="IMA Fungus">
        <title>IMA Genome-F 9: Draft genome sequence of Annulohypoxylon stygium, Aspergillus mulundensis, Berkeleyomyces basicola (syn. Thielaviopsis basicola), Ceratocystis smalleyi, two Cercospora beticola strains, Coleophoma cylindrospora, Fusarium fracticaudum, Phialophora cf. hyalina, and Morchella septimelata.</title>
        <authorList>
            <person name="Wingfield B.D."/>
            <person name="Bills G.F."/>
            <person name="Dong Y."/>
            <person name="Huang W."/>
            <person name="Nel W.J."/>
            <person name="Swalarsk-Parry B.S."/>
            <person name="Vaghefi N."/>
            <person name="Wilken P.M."/>
            <person name="An Z."/>
            <person name="de Beer Z.W."/>
            <person name="De Vos L."/>
            <person name="Chen L."/>
            <person name="Duong T.A."/>
            <person name="Gao Y."/>
            <person name="Hammerbacher A."/>
            <person name="Kikkert J.R."/>
            <person name="Li Y."/>
            <person name="Li H."/>
            <person name="Li K."/>
            <person name="Li Q."/>
            <person name="Liu X."/>
            <person name="Ma X."/>
            <person name="Naidoo K."/>
            <person name="Pethybridge S.J."/>
            <person name="Sun J."/>
            <person name="Steenkamp E.T."/>
            <person name="van der Nest M.A."/>
            <person name="van Wyk S."/>
            <person name="Wingfield M.J."/>
            <person name="Xiong C."/>
            <person name="Yue Q."/>
            <person name="Zhang X."/>
        </authorList>
    </citation>
    <scope>NUCLEOTIDE SEQUENCE [LARGE SCALE GENOMIC DNA]</scope>
    <source>
        <strain evidence="3 4">BP6252</strain>
    </source>
</reference>
<feature type="compositionally biased region" description="Polar residues" evidence="1">
    <location>
        <begin position="24"/>
        <end position="36"/>
    </location>
</feature>
<comment type="caution">
    <text evidence="3">The sequence shown here is derived from an EMBL/GenBank/DDBJ whole genome shotgun (WGS) entry which is preliminary data.</text>
</comment>
<sequence>MSDYSVPRKALPGRDDTTYPASRGTESGNTDPSLKPSSARPETRPTGSHDLEAGPGMLKSHLQHSETEQQPAGGWRRMLSRSKGPTRLLKEYGGGVGIQIPSMVRYKRPDMSKSTALSRLSTHPQDDKKLRYRNKMGQLTYKHHDVPVYLSTTTYEPRRLLIQCTKQVWDAPSSGDWRQVKMTGSVPTVLKMAEWALRPADKRRIVKSNGEVHERRPALGLVVAFGRMILVGPFLQGLMALPGMTAPWEQDVETNDKYDDYPGYHWEWPEFAVNKFDMKPTSHEMEEKMEEKMAKFSAKPRQVRPTALVVYDPNTKEWTLEHDPSSDIPFVVVSFTRAHFHVDESATFKVTAEDAKMWKTELEKMCRYVARDHFEAEMPTGRKPSTRKYGYWLDYQCGSEPGASEEDMNHHINTICDIVRSAKKVIIALPQAPDRTTGQHLIWGQSLWTLSEILLASGDIKVCWPESDYPLTDGMVCHVESWTKMEMTRTFWEEEKPEEDEQPTRILAEHFSGLLTLGRIELFVTALAAFEDRFSRGTYGPPELSRALMALFHHRIDNEKTESLFHCLARVNMANDNDDLIERMICWSPSAGTSKLSPLLHDIFSLYRLSFPDRFGSRLWDIRPMCEVVGLAKEENTVMIDGCRSISIRWKNFPRLQYKRSYGFKKLFAELLVRSGSAWIVAGFTIAFYYLPLYVSDGAPDFNSTNTQGTDDAGLRAALTILIVGFALFVGFILSLLGPSCVRRLYGGSVVEATARLVAFEGTMPAKEVEELIFGNFRDRLAWQPSATPLSRAESDIRIGSSPSWLVDGQEPDYQELERVRQQLDIPANHKIFTLVDTGRLTISIFSAQYPPSVALLCGRDGGMLRAVLCSWDFKSDCLYKETVMRMPSEVWESATPKSWLKLRLTSRSPFLEL</sequence>